<dbReference type="GO" id="GO:0005739">
    <property type="term" value="C:mitochondrion"/>
    <property type="evidence" value="ECO:0007669"/>
    <property type="project" value="TreeGrafter"/>
</dbReference>
<organism evidence="1 2">
    <name type="scientific">Lophium mytilinum</name>
    <dbReference type="NCBI Taxonomy" id="390894"/>
    <lineage>
        <taxon>Eukaryota</taxon>
        <taxon>Fungi</taxon>
        <taxon>Dikarya</taxon>
        <taxon>Ascomycota</taxon>
        <taxon>Pezizomycotina</taxon>
        <taxon>Dothideomycetes</taxon>
        <taxon>Pleosporomycetidae</taxon>
        <taxon>Mytilinidiales</taxon>
        <taxon>Mytilinidiaceae</taxon>
        <taxon>Lophium</taxon>
    </lineage>
</organism>
<name>A0A6A6Q9T1_9PEZI</name>
<reference evidence="1" key="1">
    <citation type="journal article" date="2020" name="Stud. Mycol.">
        <title>101 Dothideomycetes genomes: a test case for predicting lifestyles and emergence of pathogens.</title>
        <authorList>
            <person name="Haridas S."/>
            <person name="Albert R."/>
            <person name="Binder M."/>
            <person name="Bloem J."/>
            <person name="Labutti K."/>
            <person name="Salamov A."/>
            <person name="Andreopoulos B."/>
            <person name="Baker S."/>
            <person name="Barry K."/>
            <person name="Bills G."/>
            <person name="Bluhm B."/>
            <person name="Cannon C."/>
            <person name="Castanera R."/>
            <person name="Culley D."/>
            <person name="Daum C."/>
            <person name="Ezra D."/>
            <person name="Gonzalez J."/>
            <person name="Henrissat B."/>
            <person name="Kuo A."/>
            <person name="Liang C."/>
            <person name="Lipzen A."/>
            <person name="Lutzoni F."/>
            <person name="Magnuson J."/>
            <person name="Mondo S."/>
            <person name="Nolan M."/>
            <person name="Ohm R."/>
            <person name="Pangilinan J."/>
            <person name="Park H.-J."/>
            <person name="Ramirez L."/>
            <person name="Alfaro M."/>
            <person name="Sun H."/>
            <person name="Tritt A."/>
            <person name="Yoshinaga Y."/>
            <person name="Zwiers L.-H."/>
            <person name="Turgeon B."/>
            <person name="Goodwin S."/>
            <person name="Spatafora J."/>
            <person name="Crous P."/>
            <person name="Grigoriev I."/>
        </authorList>
    </citation>
    <scope>NUCLEOTIDE SEQUENCE</scope>
    <source>
        <strain evidence="1">CBS 269.34</strain>
    </source>
</reference>
<dbReference type="OrthoDB" id="5194044at2759"/>
<keyword evidence="2" id="KW-1185">Reference proteome</keyword>
<evidence type="ECO:0000313" key="2">
    <source>
        <dbReference type="Proteomes" id="UP000799750"/>
    </source>
</evidence>
<dbReference type="AlphaFoldDB" id="A0A6A6Q9T1"/>
<proteinExistence type="predicted"/>
<sequence length="193" mass="21981">MCCWGYTDLEIEDEPPRPRRMAAPFNIGQGQQNPNVTYVYYAQPGGGYTAVAVPQVQAPQQTYVYANQPAVGMAGAPIQQPFQQPFQQPGLGSTPYPAQYTGQPMASYGPYHHYHMGRTKDQVDMDNRRQAYQQGAYSMHPVAPDNPQPDQQFWCKEVDGEWTLRTFFTIQEDLKPGNWKYAPDTGMFVYIRR</sequence>
<dbReference type="InterPro" id="IPR018811">
    <property type="entry name" value="MRX11"/>
</dbReference>
<dbReference type="EMBL" id="MU004204">
    <property type="protein sequence ID" value="KAF2488353.1"/>
    <property type="molecule type" value="Genomic_DNA"/>
</dbReference>
<dbReference type="PANTHER" id="PTHR28002:SF1">
    <property type="entry name" value="MIOREX COMPLEX COMPONENT 11"/>
    <property type="match status" value="1"/>
</dbReference>
<protein>
    <submittedName>
        <fullName evidence="1">Uncharacterized protein</fullName>
    </submittedName>
</protein>
<gene>
    <name evidence="1" type="ORF">BU16DRAFT_231458</name>
</gene>
<dbReference type="PANTHER" id="PTHR28002">
    <property type="entry name" value="MIOREX COMPLEX COMPONENT 11"/>
    <property type="match status" value="1"/>
</dbReference>
<dbReference type="Proteomes" id="UP000799750">
    <property type="component" value="Unassembled WGS sequence"/>
</dbReference>
<accession>A0A6A6Q9T1</accession>
<evidence type="ECO:0000313" key="1">
    <source>
        <dbReference type="EMBL" id="KAF2488353.1"/>
    </source>
</evidence>